<evidence type="ECO:0000313" key="3">
    <source>
        <dbReference type="Proteomes" id="UP000053593"/>
    </source>
</evidence>
<dbReference type="AlphaFoldDB" id="A0A0D0BU02"/>
<dbReference type="Proteomes" id="UP000053593">
    <property type="component" value="Unassembled WGS sequence"/>
</dbReference>
<feature type="region of interest" description="Disordered" evidence="1">
    <location>
        <begin position="33"/>
        <end position="64"/>
    </location>
</feature>
<feature type="compositionally biased region" description="Low complexity" evidence="1">
    <location>
        <begin position="33"/>
        <end position="48"/>
    </location>
</feature>
<evidence type="ECO:0000313" key="2">
    <source>
        <dbReference type="EMBL" id="KIK53079.1"/>
    </source>
</evidence>
<sequence>MENEDSASAAPRAPAFDLNTLIQAAVNQALAAFQAANPSSPQTPQSSQRKNQNPKEGTPAHRRKIKKAALDALKIDAERAWRNFMRHCFHTTTGQELITNFASYTPIDNAIATAYQDGTGSGPADLDGCRYCLFFGENYQTSRWNKAVIENMLEMANGEKQKYHLDGDLNINIRRAIMWDFIKQAQCSWSAYNVHLTNEGRAETQGQARICADGYRECRSNDARLNS</sequence>
<dbReference type="HOGENOM" id="CLU_1219805_0_0_1"/>
<protein>
    <submittedName>
        <fullName evidence="2">Unplaced genomic scaffold GYMLUscaffold_85, whole genome shotgun sequence</fullName>
    </submittedName>
</protein>
<reference evidence="2 3" key="1">
    <citation type="submission" date="2014-04" db="EMBL/GenBank/DDBJ databases">
        <title>Evolutionary Origins and Diversification of the Mycorrhizal Mutualists.</title>
        <authorList>
            <consortium name="DOE Joint Genome Institute"/>
            <consortium name="Mycorrhizal Genomics Consortium"/>
            <person name="Kohler A."/>
            <person name="Kuo A."/>
            <person name="Nagy L.G."/>
            <person name="Floudas D."/>
            <person name="Copeland A."/>
            <person name="Barry K.W."/>
            <person name="Cichocki N."/>
            <person name="Veneault-Fourrey C."/>
            <person name="LaButti K."/>
            <person name="Lindquist E.A."/>
            <person name="Lipzen A."/>
            <person name="Lundell T."/>
            <person name="Morin E."/>
            <person name="Murat C."/>
            <person name="Riley R."/>
            <person name="Ohm R."/>
            <person name="Sun H."/>
            <person name="Tunlid A."/>
            <person name="Henrissat B."/>
            <person name="Grigoriev I.V."/>
            <person name="Hibbett D.S."/>
            <person name="Martin F."/>
        </authorList>
    </citation>
    <scope>NUCLEOTIDE SEQUENCE [LARGE SCALE GENOMIC DNA]</scope>
    <source>
        <strain evidence="2 3">FD-317 M1</strain>
    </source>
</reference>
<evidence type="ECO:0000256" key="1">
    <source>
        <dbReference type="SAM" id="MobiDB-lite"/>
    </source>
</evidence>
<accession>A0A0D0BU02</accession>
<organism evidence="2 3">
    <name type="scientific">Collybiopsis luxurians FD-317 M1</name>
    <dbReference type="NCBI Taxonomy" id="944289"/>
    <lineage>
        <taxon>Eukaryota</taxon>
        <taxon>Fungi</taxon>
        <taxon>Dikarya</taxon>
        <taxon>Basidiomycota</taxon>
        <taxon>Agaricomycotina</taxon>
        <taxon>Agaricomycetes</taxon>
        <taxon>Agaricomycetidae</taxon>
        <taxon>Agaricales</taxon>
        <taxon>Marasmiineae</taxon>
        <taxon>Omphalotaceae</taxon>
        <taxon>Collybiopsis</taxon>
        <taxon>Collybiopsis luxurians</taxon>
    </lineage>
</organism>
<dbReference type="OrthoDB" id="3068300at2759"/>
<name>A0A0D0BU02_9AGAR</name>
<proteinExistence type="predicted"/>
<keyword evidence="3" id="KW-1185">Reference proteome</keyword>
<dbReference type="EMBL" id="KN834833">
    <property type="protein sequence ID" value="KIK53079.1"/>
    <property type="molecule type" value="Genomic_DNA"/>
</dbReference>
<gene>
    <name evidence="2" type="ORF">GYMLUDRAFT_943722</name>
</gene>